<proteinExistence type="predicted"/>
<reference evidence="1 2" key="1">
    <citation type="journal article" date="2018" name="Mol. Biol. Evol.">
        <title>Broad Genomic Sampling Reveals a Smut Pathogenic Ancestry of the Fungal Clade Ustilaginomycotina.</title>
        <authorList>
            <person name="Kijpornyongpan T."/>
            <person name="Mondo S.J."/>
            <person name="Barry K."/>
            <person name="Sandor L."/>
            <person name="Lee J."/>
            <person name="Lipzen A."/>
            <person name="Pangilinan J."/>
            <person name="LaButti K."/>
            <person name="Hainaut M."/>
            <person name="Henrissat B."/>
            <person name="Grigoriev I.V."/>
            <person name="Spatafora J.W."/>
            <person name="Aime M.C."/>
        </authorList>
    </citation>
    <scope>NUCLEOTIDE SEQUENCE [LARGE SCALE GENOMIC DNA]</scope>
    <source>
        <strain evidence="1 2">SA 807</strain>
    </source>
</reference>
<evidence type="ECO:0000313" key="2">
    <source>
        <dbReference type="Proteomes" id="UP000245626"/>
    </source>
</evidence>
<sequence>MSAFFRRPSVQADSSSSTANSSPPSSSDSVPPKITSTTTSSSSSSPTASTSTLSNPTSVDSAFSRSPLKTFSSFGRSSGRKAAAGSMTSSSSSSSFLFSAFAAGSNGSSKNEIMAERESSPEPQRQDSPSKMANGRATFSRSSSVSTFRSRKSYGDEGDLEDEYQSNLPPLGHPGNLTPSQAEALVQLTTRLKQDGVLSDDNDDGDDSDGQGSAPTFREIHLLRFLRARSFNVEAAREMYLKAQEWRREVKIDQLCRDFVFVEKEEVANCGWRMYFHNVDKLGRPIFIQDLSNINTSTLFQRTTPERIVQNFAVTLEMAVRHRYRACTKVKGRLVDDNMMVLNVAGLGMGTFWAMKSQLQLLLSTLDNNFPELSGRVQIINAPYIFSTVWSWIKGWLPVGTVEKVDIAGSDYLGTILKYVDKDSWPKYLGGECTCSQHDGGCVNSDVGPWDRELFRRPISVSQE</sequence>
<dbReference type="Proteomes" id="UP000245626">
    <property type="component" value="Unassembled WGS sequence"/>
</dbReference>
<accession>A0ACD0NXK2</accession>
<evidence type="ECO:0000313" key="1">
    <source>
        <dbReference type="EMBL" id="PWN50568.1"/>
    </source>
</evidence>
<keyword evidence="2" id="KW-1185">Reference proteome</keyword>
<protein>
    <submittedName>
        <fullName evidence="1">CRAL/TRIO domain-containing protein</fullName>
    </submittedName>
</protein>
<organism evidence="1 2">
    <name type="scientific">Violaceomyces palustris</name>
    <dbReference type="NCBI Taxonomy" id="1673888"/>
    <lineage>
        <taxon>Eukaryota</taxon>
        <taxon>Fungi</taxon>
        <taxon>Dikarya</taxon>
        <taxon>Basidiomycota</taxon>
        <taxon>Ustilaginomycotina</taxon>
        <taxon>Ustilaginomycetes</taxon>
        <taxon>Violaceomycetales</taxon>
        <taxon>Violaceomycetaceae</taxon>
        <taxon>Violaceomyces</taxon>
    </lineage>
</organism>
<dbReference type="EMBL" id="KZ819918">
    <property type="protein sequence ID" value="PWN50568.1"/>
    <property type="molecule type" value="Genomic_DNA"/>
</dbReference>
<gene>
    <name evidence="1" type="ORF">IE53DRAFT_387109</name>
</gene>
<name>A0ACD0NXK2_9BASI</name>